<protein>
    <submittedName>
        <fullName evidence="2">L51_S25_CI-B8 domain-containing protein</fullName>
    </submittedName>
</protein>
<evidence type="ECO:0000313" key="2">
    <source>
        <dbReference type="WBParaSite" id="L893_g14704.t1"/>
    </source>
</evidence>
<proteinExistence type="predicted"/>
<dbReference type="WBParaSite" id="L893_g14704.t1">
    <property type="protein sequence ID" value="L893_g14704.t1"/>
    <property type="gene ID" value="L893_g14704"/>
</dbReference>
<sequence length="78" mass="9012">MTSRILAALNKQIYSHVKNPYKSYALRTFAINKGDFVIRAKNLDYQMSMGGAIKPVYEEMYAMNMTRKLANDKQKSSR</sequence>
<dbReference type="Proteomes" id="UP000095287">
    <property type="component" value="Unplaced"/>
</dbReference>
<dbReference type="AlphaFoldDB" id="A0A1I7YBU3"/>
<accession>A0A1I7YBU3</accession>
<evidence type="ECO:0000313" key="1">
    <source>
        <dbReference type="Proteomes" id="UP000095287"/>
    </source>
</evidence>
<reference evidence="2" key="1">
    <citation type="submission" date="2016-11" db="UniProtKB">
        <authorList>
            <consortium name="WormBaseParasite"/>
        </authorList>
    </citation>
    <scope>IDENTIFICATION</scope>
</reference>
<name>A0A1I7YBU3_9BILA</name>
<keyword evidence="1" id="KW-1185">Reference proteome</keyword>
<organism evidence="1 2">
    <name type="scientific">Steinernema glaseri</name>
    <dbReference type="NCBI Taxonomy" id="37863"/>
    <lineage>
        <taxon>Eukaryota</taxon>
        <taxon>Metazoa</taxon>
        <taxon>Ecdysozoa</taxon>
        <taxon>Nematoda</taxon>
        <taxon>Chromadorea</taxon>
        <taxon>Rhabditida</taxon>
        <taxon>Tylenchina</taxon>
        <taxon>Panagrolaimomorpha</taxon>
        <taxon>Strongyloidoidea</taxon>
        <taxon>Steinernematidae</taxon>
        <taxon>Steinernema</taxon>
    </lineage>
</organism>